<evidence type="ECO:0000313" key="2">
    <source>
        <dbReference type="EMBL" id="JAH46181.1"/>
    </source>
</evidence>
<organism evidence="2">
    <name type="scientific">Anguilla anguilla</name>
    <name type="common">European freshwater eel</name>
    <name type="synonym">Muraena anguilla</name>
    <dbReference type="NCBI Taxonomy" id="7936"/>
    <lineage>
        <taxon>Eukaryota</taxon>
        <taxon>Metazoa</taxon>
        <taxon>Chordata</taxon>
        <taxon>Craniata</taxon>
        <taxon>Vertebrata</taxon>
        <taxon>Euteleostomi</taxon>
        <taxon>Actinopterygii</taxon>
        <taxon>Neopterygii</taxon>
        <taxon>Teleostei</taxon>
        <taxon>Anguilliformes</taxon>
        <taxon>Anguillidae</taxon>
        <taxon>Anguilla</taxon>
    </lineage>
</organism>
<sequence length="47" mass="5301">MSREIKDKKLNTGLVNHLTPRPRPQTQGSSHILLPFSDFTGRLSVAR</sequence>
<name>A0A0E9SY03_ANGAN</name>
<evidence type="ECO:0000256" key="1">
    <source>
        <dbReference type="SAM" id="MobiDB-lite"/>
    </source>
</evidence>
<proteinExistence type="predicted"/>
<protein>
    <submittedName>
        <fullName evidence="2">Uncharacterized protein</fullName>
    </submittedName>
</protein>
<reference evidence="2" key="1">
    <citation type="submission" date="2014-11" db="EMBL/GenBank/DDBJ databases">
        <authorList>
            <person name="Amaro Gonzalez C."/>
        </authorList>
    </citation>
    <scope>NUCLEOTIDE SEQUENCE</scope>
</reference>
<feature type="compositionally biased region" description="Basic and acidic residues" evidence="1">
    <location>
        <begin position="1"/>
        <end position="10"/>
    </location>
</feature>
<reference evidence="2" key="2">
    <citation type="journal article" date="2015" name="Fish Shellfish Immunol.">
        <title>Early steps in the European eel (Anguilla anguilla)-Vibrio vulnificus interaction in the gills: Role of the RtxA13 toxin.</title>
        <authorList>
            <person name="Callol A."/>
            <person name="Pajuelo D."/>
            <person name="Ebbesson L."/>
            <person name="Teles M."/>
            <person name="MacKenzie S."/>
            <person name="Amaro C."/>
        </authorList>
    </citation>
    <scope>NUCLEOTIDE SEQUENCE</scope>
</reference>
<accession>A0A0E9SY03</accession>
<dbReference type="AlphaFoldDB" id="A0A0E9SY03"/>
<feature type="region of interest" description="Disordered" evidence="1">
    <location>
        <begin position="1"/>
        <end position="32"/>
    </location>
</feature>
<dbReference type="EMBL" id="GBXM01062396">
    <property type="protein sequence ID" value="JAH46181.1"/>
    <property type="molecule type" value="Transcribed_RNA"/>
</dbReference>